<evidence type="ECO:0000313" key="2">
    <source>
        <dbReference type="Proteomes" id="UP001057561"/>
    </source>
</evidence>
<proteinExistence type="predicted"/>
<dbReference type="Pfam" id="PF05635">
    <property type="entry name" value="23S_rRNA_IVP"/>
    <property type="match status" value="1"/>
</dbReference>
<dbReference type="SUPFAM" id="SSF158446">
    <property type="entry name" value="IVS-encoded protein-like"/>
    <property type="match status" value="1"/>
</dbReference>
<reference evidence="1" key="1">
    <citation type="submission" date="2022-06" db="EMBL/GenBank/DDBJ databases">
        <title>Nostosin G and Spiroidesin B from the Cyanobacterium Dolichospermum sp. NIES-1697.</title>
        <authorList>
            <person name="Phan C.-S."/>
            <person name="Mehjabin J.J."/>
            <person name="Anas A.R.J."/>
            <person name="Hayasaka M."/>
            <person name="Onoki R."/>
            <person name="Wang J."/>
            <person name="Umezawa T."/>
            <person name="Washio K."/>
            <person name="Morikawa M."/>
            <person name="Okino T."/>
        </authorList>
    </citation>
    <scope>NUCLEOTIDE SEQUENCE</scope>
    <source>
        <strain evidence="1">NIES-1697</strain>
    </source>
</reference>
<sequence length="124" mass="14376">MGRGRFQELRVYQLSEKLADDIWKIVNQWESLPQNTLGKQIIRSADSIGANIAEGVGRGSYQDNRRFIRIARGSLYETQHWLRRAYSRNLLKYEQVNTLKVIINDLAPQLNAYLNSIGKLPKEE</sequence>
<name>A0ABY5M7J8_9CYAN</name>
<dbReference type="PANTHER" id="PTHR38471:SF2">
    <property type="entry name" value="FOUR HELIX BUNDLE PROTEIN"/>
    <property type="match status" value="1"/>
</dbReference>
<dbReference type="InterPro" id="IPR012657">
    <property type="entry name" value="23S_rRNA-intervening_sequence"/>
</dbReference>
<accession>A0ABY5M7J8</accession>
<evidence type="ECO:0000313" key="1">
    <source>
        <dbReference type="EMBL" id="UUO17834.1"/>
    </source>
</evidence>
<protein>
    <submittedName>
        <fullName evidence="1">Four helix bundle protein</fullName>
    </submittedName>
</protein>
<organism evidence="1 2">
    <name type="scientific">Dolichospermum heterosporum TAC447</name>
    <dbReference type="NCBI Taxonomy" id="747523"/>
    <lineage>
        <taxon>Bacteria</taxon>
        <taxon>Bacillati</taxon>
        <taxon>Cyanobacteriota</taxon>
        <taxon>Cyanophyceae</taxon>
        <taxon>Nostocales</taxon>
        <taxon>Aphanizomenonaceae</taxon>
        <taxon>Dolichospermum</taxon>
        <taxon>Dolichospermum heterosporum</taxon>
    </lineage>
</organism>
<dbReference type="CDD" id="cd16377">
    <property type="entry name" value="23S_rRNA_IVP_like"/>
    <property type="match status" value="1"/>
</dbReference>
<dbReference type="InterPro" id="IPR036583">
    <property type="entry name" value="23S_rRNA_IVS_sf"/>
</dbReference>
<dbReference type="EMBL" id="CP099464">
    <property type="protein sequence ID" value="UUO17834.1"/>
    <property type="molecule type" value="Genomic_DNA"/>
</dbReference>
<dbReference type="NCBIfam" id="TIGR02436">
    <property type="entry name" value="four helix bundle protein"/>
    <property type="match status" value="1"/>
</dbReference>
<dbReference type="RefSeq" id="WP_027403213.1">
    <property type="nucleotide sequence ID" value="NZ_CP099464.1"/>
</dbReference>
<gene>
    <name evidence="1" type="ORF">NG743_13040</name>
</gene>
<dbReference type="Gene3D" id="1.20.1440.60">
    <property type="entry name" value="23S rRNA-intervening sequence"/>
    <property type="match status" value="1"/>
</dbReference>
<keyword evidence="2" id="KW-1185">Reference proteome</keyword>
<dbReference type="Proteomes" id="UP001057561">
    <property type="component" value="Chromosome"/>
</dbReference>
<dbReference type="PANTHER" id="PTHR38471">
    <property type="entry name" value="FOUR HELIX BUNDLE PROTEIN"/>
    <property type="match status" value="1"/>
</dbReference>